<evidence type="ECO:0000313" key="3">
    <source>
        <dbReference type="Proteomes" id="UP000541857"/>
    </source>
</evidence>
<accession>A0A7W2M6Y9</accession>
<dbReference type="AlphaFoldDB" id="A0A7W2M6Y9"/>
<comment type="caution">
    <text evidence="2">The sequence shown here is derived from an EMBL/GenBank/DDBJ whole genome shotgun (WGS) entry which is preliminary data.</text>
</comment>
<keyword evidence="3" id="KW-1185">Reference proteome</keyword>
<gene>
    <name evidence="2" type="ORF">H3Z82_13990</name>
</gene>
<reference evidence="2 3" key="1">
    <citation type="submission" date="2020-07" db="EMBL/GenBank/DDBJ databases">
        <title>Bacterium isolated from marine sediment.</title>
        <authorList>
            <person name="Shang D."/>
        </authorList>
    </citation>
    <scope>NUCLEOTIDE SEQUENCE [LARGE SCALE GENOMIC DNA]</scope>
    <source>
        <strain evidence="2 3">F6074</strain>
    </source>
</reference>
<evidence type="ECO:0000313" key="2">
    <source>
        <dbReference type="EMBL" id="MBA6153840.1"/>
    </source>
</evidence>
<dbReference type="Proteomes" id="UP000541857">
    <property type="component" value="Unassembled WGS sequence"/>
</dbReference>
<feature type="domain" description="DUF7793" evidence="1">
    <location>
        <begin position="10"/>
        <end position="121"/>
    </location>
</feature>
<dbReference type="Gene3D" id="3.40.970.30">
    <property type="entry name" value="yp_829618.1 like domains"/>
    <property type="match status" value="1"/>
</dbReference>
<proteinExistence type="predicted"/>
<protein>
    <recommendedName>
        <fullName evidence="1">DUF7793 domain-containing protein</fullName>
    </recommendedName>
</protein>
<dbReference type="InterPro" id="IPR056695">
    <property type="entry name" value="DUF7793"/>
</dbReference>
<evidence type="ECO:0000259" key="1">
    <source>
        <dbReference type="Pfam" id="PF25056"/>
    </source>
</evidence>
<sequence>MFAENEYATYVIKEGILYVEYKNVKLDLAAAISIVEDRFVVQEGQSIPVLCDIRKVRGINKTARIYLSIEGSSFVKAVAFIVEAPVSDMFSKFYLRTSKPPIPTMVFETISEALIFLKKYK</sequence>
<organism evidence="2 3">
    <name type="scientific">Gelidibacter maritimus</name>
    <dbReference type="NCBI Taxonomy" id="2761487"/>
    <lineage>
        <taxon>Bacteria</taxon>
        <taxon>Pseudomonadati</taxon>
        <taxon>Bacteroidota</taxon>
        <taxon>Flavobacteriia</taxon>
        <taxon>Flavobacteriales</taxon>
        <taxon>Flavobacteriaceae</taxon>
        <taxon>Gelidibacter</taxon>
    </lineage>
</organism>
<dbReference type="EMBL" id="JACGLT010000011">
    <property type="protein sequence ID" value="MBA6153840.1"/>
    <property type="molecule type" value="Genomic_DNA"/>
</dbReference>
<name>A0A7W2M6Y9_9FLAO</name>
<dbReference type="Pfam" id="PF25056">
    <property type="entry name" value="DUF7793"/>
    <property type="match status" value="1"/>
</dbReference>
<dbReference type="RefSeq" id="WP_182206124.1">
    <property type="nucleotide sequence ID" value="NZ_JACGLT010000011.1"/>
</dbReference>